<protein>
    <submittedName>
        <fullName evidence="5">MarR family transcriptional regulator</fullName>
    </submittedName>
</protein>
<dbReference type="Gene3D" id="1.10.10.10">
    <property type="entry name" value="Winged helix-like DNA-binding domain superfamily/Winged helix DNA-binding domain"/>
    <property type="match status" value="1"/>
</dbReference>
<proteinExistence type="predicted"/>
<dbReference type="InterPro" id="IPR000835">
    <property type="entry name" value="HTH_MarR-typ"/>
</dbReference>
<reference evidence="5 6" key="1">
    <citation type="submission" date="2023-10" db="EMBL/GenBank/DDBJ databases">
        <title>Holzapfeliella saturejae sp. nov. isolated from Satureja montana flowers.</title>
        <authorList>
            <person name="Alcantara C."/>
            <person name="Zuniga M."/>
            <person name="Landete J.M."/>
            <person name="Monedero V."/>
        </authorList>
    </citation>
    <scope>NUCLEOTIDE SEQUENCE [LARGE SCALE GENOMIC DNA]</scope>
    <source>
        <strain evidence="5 6">He02</strain>
    </source>
</reference>
<dbReference type="SMART" id="SM00347">
    <property type="entry name" value="HTH_MARR"/>
    <property type="match status" value="1"/>
</dbReference>
<dbReference type="PANTHER" id="PTHR42756">
    <property type="entry name" value="TRANSCRIPTIONAL REGULATOR, MARR"/>
    <property type="match status" value="1"/>
</dbReference>
<dbReference type="InterPro" id="IPR036390">
    <property type="entry name" value="WH_DNA-bd_sf"/>
</dbReference>
<keyword evidence="6" id="KW-1185">Reference proteome</keyword>
<evidence type="ECO:0000313" key="6">
    <source>
        <dbReference type="Proteomes" id="UP001377804"/>
    </source>
</evidence>
<comment type="caution">
    <text evidence="5">The sequence shown here is derived from an EMBL/GenBank/DDBJ whole genome shotgun (WGS) entry which is preliminary data.</text>
</comment>
<gene>
    <name evidence="5" type="ORF">R4Y45_06705</name>
</gene>
<evidence type="ECO:0000256" key="2">
    <source>
        <dbReference type="ARBA" id="ARBA00023125"/>
    </source>
</evidence>
<dbReference type="PANTHER" id="PTHR42756:SF1">
    <property type="entry name" value="TRANSCRIPTIONAL REPRESSOR OF EMRAB OPERON"/>
    <property type="match status" value="1"/>
</dbReference>
<evidence type="ECO:0000313" key="5">
    <source>
        <dbReference type="EMBL" id="MEJ6348906.1"/>
    </source>
</evidence>
<keyword evidence="1" id="KW-0805">Transcription regulation</keyword>
<accession>A0ABU8SHQ5</accession>
<feature type="domain" description="HTH marR-type" evidence="4">
    <location>
        <begin position="15"/>
        <end position="150"/>
    </location>
</feature>
<keyword evidence="3" id="KW-0804">Transcription</keyword>
<sequence>MSVHDDETKFKKAEHDFINEALANVYDNILRIEEKELKKSSFSDITVKEVHLVHAISLHEPKSASQIAKKMHLSRGTLTINLRNLERKGLINRTKNPHDQRVTDITLTKRGRVLYRAHNAFHSKMVDRFLAGFSLDELKVVKHALVNLQDFLDELT</sequence>
<name>A0ABU8SHQ5_9LACO</name>
<evidence type="ECO:0000256" key="1">
    <source>
        <dbReference type="ARBA" id="ARBA00023015"/>
    </source>
</evidence>
<keyword evidence="2" id="KW-0238">DNA-binding</keyword>
<dbReference type="Proteomes" id="UP001377804">
    <property type="component" value="Unassembled WGS sequence"/>
</dbReference>
<evidence type="ECO:0000259" key="4">
    <source>
        <dbReference type="PROSITE" id="PS50995"/>
    </source>
</evidence>
<dbReference type="InterPro" id="IPR036388">
    <property type="entry name" value="WH-like_DNA-bd_sf"/>
</dbReference>
<evidence type="ECO:0000256" key="3">
    <source>
        <dbReference type="ARBA" id="ARBA00023163"/>
    </source>
</evidence>
<dbReference type="PROSITE" id="PS50995">
    <property type="entry name" value="HTH_MARR_2"/>
    <property type="match status" value="1"/>
</dbReference>
<dbReference type="EMBL" id="JAWMWG010000004">
    <property type="protein sequence ID" value="MEJ6348906.1"/>
    <property type="molecule type" value="Genomic_DNA"/>
</dbReference>
<dbReference type="PRINTS" id="PR00598">
    <property type="entry name" value="HTHMARR"/>
</dbReference>
<dbReference type="SUPFAM" id="SSF46785">
    <property type="entry name" value="Winged helix' DNA-binding domain"/>
    <property type="match status" value="1"/>
</dbReference>
<dbReference type="Pfam" id="PF01047">
    <property type="entry name" value="MarR"/>
    <property type="match status" value="1"/>
</dbReference>
<dbReference type="RefSeq" id="WP_339970405.1">
    <property type="nucleotide sequence ID" value="NZ_JAWMWG010000004.1"/>
</dbReference>
<organism evidence="5 6">
    <name type="scientific">Holzapfeliella saturejae</name>
    <dbReference type="NCBI Taxonomy" id="3082953"/>
    <lineage>
        <taxon>Bacteria</taxon>
        <taxon>Bacillati</taxon>
        <taxon>Bacillota</taxon>
        <taxon>Bacilli</taxon>
        <taxon>Lactobacillales</taxon>
        <taxon>Lactobacillaceae</taxon>
        <taxon>Holzapfeliella</taxon>
    </lineage>
</organism>